<feature type="transmembrane region" description="Helical" evidence="6">
    <location>
        <begin position="101"/>
        <end position="118"/>
    </location>
</feature>
<evidence type="ECO:0000256" key="1">
    <source>
        <dbReference type="ARBA" id="ARBA00004141"/>
    </source>
</evidence>
<accession>A0A0C9SLN2</accession>
<dbReference type="HOGENOM" id="CLU_004495_4_4_1"/>
<feature type="transmembrane region" description="Helical" evidence="6">
    <location>
        <begin position="20"/>
        <end position="45"/>
    </location>
</feature>
<evidence type="ECO:0000256" key="2">
    <source>
        <dbReference type="ARBA" id="ARBA00022448"/>
    </source>
</evidence>
<reference evidence="8" key="2">
    <citation type="submission" date="2015-01" db="EMBL/GenBank/DDBJ databases">
        <title>Evolutionary Origins and Diversification of the Mycorrhizal Mutualists.</title>
        <authorList>
            <consortium name="DOE Joint Genome Institute"/>
            <consortium name="Mycorrhizal Genomics Consortium"/>
            <person name="Kohler A."/>
            <person name="Kuo A."/>
            <person name="Nagy L.G."/>
            <person name="Floudas D."/>
            <person name="Copeland A."/>
            <person name="Barry K.W."/>
            <person name="Cichocki N."/>
            <person name="Veneault-Fourrey C."/>
            <person name="LaButti K."/>
            <person name="Lindquist E.A."/>
            <person name="Lipzen A."/>
            <person name="Lundell T."/>
            <person name="Morin E."/>
            <person name="Murat C."/>
            <person name="Riley R."/>
            <person name="Ohm R."/>
            <person name="Sun H."/>
            <person name="Tunlid A."/>
            <person name="Henrissat B."/>
            <person name="Grigoriev I.V."/>
            <person name="Hibbett D.S."/>
            <person name="Martin F."/>
        </authorList>
    </citation>
    <scope>NUCLEOTIDE SEQUENCE [LARGE SCALE GENOMIC DNA]</scope>
    <source>
        <strain evidence="8">ATCC 200175</strain>
    </source>
</reference>
<dbReference type="EMBL" id="KN821575">
    <property type="protein sequence ID" value="KIJ04719.1"/>
    <property type="molecule type" value="Genomic_DNA"/>
</dbReference>
<dbReference type="GO" id="GO:0022857">
    <property type="term" value="F:transmembrane transporter activity"/>
    <property type="evidence" value="ECO:0007669"/>
    <property type="project" value="InterPro"/>
</dbReference>
<dbReference type="InterPro" id="IPR002293">
    <property type="entry name" value="AA/rel_permease1"/>
</dbReference>
<dbReference type="PANTHER" id="PTHR45649:SF3">
    <property type="entry name" value="POLYAMINE TRANSPORTER TPO5"/>
    <property type="match status" value="1"/>
</dbReference>
<keyword evidence="4 6" id="KW-1133">Transmembrane helix</keyword>
<feature type="transmembrane region" description="Helical" evidence="6">
    <location>
        <begin position="57"/>
        <end position="81"/>
    </location>
</feature>
<evidence type="ECO:0000313" key="7">
    <source>
        <dbReference type="EMBL" id="KIJ04719.1"/>
    </source>
</evidence>
<gene>
    <name evidence="7" type="ORF">PAXINDRAFT_104046</name>
</gene>
<evidence type="ECO:0000256" key="6">
    <source>
        <dbReference type="SAM" id="Phobius"/>
    </source>
</evidence>
<sequence length="241" mass="25539">MTVSMAEEVHNPSETLPKAISWSVPIGTIWGIALLLPILFTLPDISTLLAVPSGQPIGLMFTLIMGSTAGGFTLWFIIFGTGMFSAISTSYQPTSDVPDNALLLSTAIQMLLGTIYLGSSTAFNAFVGVAVICLGISNAMPVAVSLLNGRSDIPDAPFRLGRLGWVVNVIAVLWITFSVVLFSMPATIPTTQATMNYASVVFVGFAVISAVWYLVNGRFQYTGPPLVPTSKLALTQPTLSC</sequence>
<reference evidence="7 8" key="1">
    <citation type="submission" date="2014-06" db="EMBL/GenBank/DDBJ databases">
        <authorList>
            <consortium name="DOE Joint Genome Institute"/>
            <person name="Kuo A."/>
            <person name="Kohler A."/>
            <person name="Nagy L.G."/>
            <person name="Floudas D."/>
            <person name="Copeland A."/>
            <person name="Barry K.W."/>
            <person name="Cichocki N."/>
            <person name="Veneault-Fourrey C."/>
            <person name="LaButti K."/>
            <person name="Lindquist E.A."/>
            <person name="Lipzen A."/>
            <person name="Lundell T."/>
            <person name="Morin E."/>
            <person name="Murat C."/>
            <person name="Sun H."/>
            <person name="Tunlid A."/>
            <person name="Henrissat B."/>
            <person name="Grigoriev I.V."/>
            <person name="Hibbett D.S."/>
            <person name="Martin F."/>
            <person name="Nordberg H.P."/>
            <person name="Cantor M.N."/>
            <person name="Hua S.X."/>
        </authorList>
    </citation>
    <scope>NUCLEOTIDE SEQUENCE [LARGE SCALE GENOMIC DNA]</scope>
    <source>
        <strain evidence="7 8">ATCC 200175</strain>
    </source>
</reference>
<keyword evidence="8" id="KW-1185">Reference proteome</keyword>
<dbReference type="AlphaFoldDB" id="A0A0C9SLN2"/>
<dbReference type="OrthoDB" id="3900342at2759"/>
<feature type="transmembrane region" description="Helical" evidence="6">
    <location>
        <begin position="194"/>
        <end position="215"/>
    </location>
</feature>
<protein>
    <submittedName>
        <fullName evidence="7">Uncharacterized protein</fullName>
    </submittedName>
</protein>
<organism evidence="7 8">
    <name type="scientific">Paxillus involutus ATCC 200175</name>
    <dbReference type="NCBI Taxonomy" id="664439"/>
    <lineage>
        <taxon>Eukaryota</taxon>
        <taxon>Fungi</taxon>
        <taxon>Dikarya</taxon>
        <taxon>Basidiomycota</taxon>
        <taxon>Agaricomycotina</taxon>
        <taxon>Agaricomycetes</taxon>
        <taxon>Agaricomycetidae</taxon>
        <taxon>Boletales</taxon>
        <taxon>Paxilineae</taxon>
        <taxon>Paxillaceae</taxon>
        <taxon>Paxillus</taxon>
    </lineage>
</organism>
<evidence type="ECO:0000313" key="8">
    <source>
        <dbReference type="Proteomes" id="UP000053647"/>
    </source>
</evidence>
<dbReference type="PANTHER" id="PTHR45649">
    <property type="entry name" value="AMINO-ACID PERMEASE BAT1"/>
    <property type="match status" value="1"/>
</dbReference>
<evidence type="ECO:0000256" key="5">
    <source>
        <dbReference type="ARBA" id="ARBA00023136"/>
    </source>
</evidence>
<keyword evidence="5 6" id="KW-0472">Membrane</keyword>
<dbReference type="Gene3D" id="1.20.1740.10">
    <property type="entry name" value="Amino acid/polyamine transporter I"/>
    <property type="match status" value="1"/>
</dbReference>
<name>A0A0C9SLN2_PAXIN</name>
<evidence type="ECO:0000256" key="3">
    <source>
        <dbReference type="ARBA" id="ARBA00022692"/>
    </source>
</evidence>
<feature type="transmembrane region" description="Helical" evidence="6">
    <location>
        <begin position="125"/>
        <end position="143"/>
    </location>
</feature>
<evidence type="ECO:0000256" key="4">
    <source>
        <dbReference type="ARBA" id="ARBA00022989"/>
    </source>
</evidence>
<keyword evidence="3 6" id="KW-0812">Transmembrane</keyword>
<dbReference type="Pfam" id="PF13520">
    <property type="entry name" value="AA_permease_2"/>
    <property type="match status" value="1"/>
</dbReference>
<dbReference type="Proteomes" id="UP000053647">
    <property type="component" value="Unassembled WGS sequence"/>
</dbReference>
<comment type="subcellular location">
    <subcellularLocation>
        <location evidence="1">Membrane</location>
        <topology evidence="1">Multi-pass membrane protein</topology>
    </subcellularLocation>
</comment>
<dbReference type="GO" id="GO:0016020">
    <property type="term" value="C:membrane"/>
    <property type="evidence" value="ECO:0007669"/>
    <property type="project" value="UniProtKB-SubCell"/>
</dbReference>
<feature type="transmembrane region" description="Helical" evidence="6">
    <location>
        <begin position="163"/>
        <end position="182"/>
    </location>
</feature>
<proteinExistence type="predicted"/>
<keyword evidence="2" id="KW-0813">Transport</keyword>